<keyword evidence="6 7" id="KW-0961">Cell wall biogenesis/degradation</keyword>
<evidence type="ECO:0000256" key="2">
    <source>
        <dbReference type="ARBA" id="ARBA00005992"/>
    </source>
</evidence>
<dbReference type="EMBL" id="FMXO01000012">
    <property type="protein sequence ID" value="SDB44804.1"/>
    <property type="molecule type" value="Genomic_DNA"/>
</dbReference>
<accession>A0A1G6DI07</accession>
<keyword evidence="8" id="KW-0472">Membrane</keyword>
<proteinExistence type="inferred from homology"/>
<feature type="domain" description="L,D-TPase catalytic" evidence="9">
    <location>
        <begin position="157"/>
        <end position="293"/>
    </location>
</feature>
<dbReference type="SUPFAM" id="SSF141523">
    <property type="entry name" value="L,D-transpeptidase catalytic domain-like"/>
    <property type="match status" value="1"/>
</dbReference>
<reference evidence="10 11" key="1">
    <citation type="submission" date="2016-10" db="EMBL/GenBank/DDBJ databases">
        <authorList>
            <person name="de Groot N.N."/>
        </authorList>
    </citation>
    <scope>NUCLEOTIDE SEQUENCE [LARGE SCALE GENOMIC DNA]</scope>
    <source>
        <strain evidence="10 11">ASO4-2</strain>
    </source>
</reference>
<keyword evidence="5 7" id="KW-0573">Peptidoglycan synthesis</keyword>
<evidence type="ECO:0000256" key="7">
    <source>
        <dbReference type="PROSITE-ProRule" id="PRU01373"/>
    </source>
</evidence>
<evidence type="ECO:0000256" key="3">
    <source>
        <dbReference type="ARBA" id="ARBA00022679"/>
    </source>
</evidence>
<dbReference type="GO" id="GO:0009252">
    <property type="term" value="P:peptidoglycan biosynthetic process"/>
    <property type="evidence" value="ECO:0007669"/>
    <property type="project" value="UniProtKB-UniPathway"/>
</dbReference>
<protein>
    <submittedName>
        <fullName evidence="10">Murein L,D-transpeptidase YafK</fullName>
    </submittedName>
</protein>
<comment type="pathway">
    <text evidence="1 7">Cell wall biogenesis; peptidoglycan biosynthesis.</text>
</comment>
<dbReference type="Proteomes" id="UP000198771">
    <property type="component" value="Unassembled WGS sequence"/>
</dbReference>
<comment type="similarity">
    <text evidence="2">Belongs to the YkuD family.</text>
</comment>
<dbReference type="RefSeq" id="WP_092121315.1">
    <property type="nucleotide sequence ID" value="NZ_FMXO01000012.1"/>
</dbReference>
<feature type="active site" description="Nucleophile" evidence="7">
    <location>
        <position position="268"/>
    </location>
</feature>
<evidence type="ECO:0000256" key="8">
    <source>
        <dbReference type="SAM" id="Phobius"/>
    </source>
</evidence>
<dbReference type="GO" id="GO:0071555">
    <property type="term" value="P:cell wall organization"/>
    <property type="evidence" value="ECO:0007669"/>
    <property type="project" value="UniProtKB-UniRule"/>
</dbReference>
<dbReference type="Pfam" id="PF03734">
    <property type="entry name" value="YkuD"/>
    <property type="match status" value="1"/>
</dbReference>
<evidence type="ECO:0000256" key="1">
    <source>
        <dbReference type="ARBA" id="ARBA00004752"/>
    </source>
</evidence>
<dbReference type="AlphaFoldDB" id="A0A1G6DI07"/>
<dbReference type="Pfam" id="PF24125">
    <property type="entry name" value="Cds6_C"/>
    <property type="match status" value="1"/>
</dbReference>
<dbReference type="PANTHER" id="PTHR36699">
    <property type="entry name" value="LD-TRANSPEPTIDASE"/>
    <property type="match status" value="1"/>
</dbReference>
<evidence type="ECO:0000256" key="4">
    <source>
        <dbReference type="ARBA" id="ARBA00022960"/>
    </source>
</evidence>
<dbReference type="InterPro" id="IPR005490">
    <property type="entry name" value="LD_TPept_cat_dom"/>
</dbReference>
<dbReference type="UniPathway" id="UPA00219"/>
<evidence type="ECO:0000313" key="10">
    <source>
        <dbReference type="EMBL" id="SDB44804.1"/>
    </source>
</evidence>
<keyword evidence="8" id="KW-1133">Transmembrane helix</keyword>
<keyword evidence="11" id="KW-1185">Reference proteome</keyword>
<dbReference type="GO" id="GO:0004180">
    <property type="term" value="F:carboxypeptidase activity"/>
    <property type="evidence" value="ECO:0007669"/>
    <property type="project" value="UniProtKB-ARBA"/>
</dbReference>
<dbReference type="InterPro" id="IPR032710">
    <property type="entry name" value="NTF2-like_dom_sf"/>
</dbReference>
<dbReference type="PANTHER" id="PTHR36699:SF1">
    <property type="entry name" value="L,D-TRANSPEPTIDASE YAFK-RELATED"/>
    <property type="match status" value="1"/>
</dbReference>
<dbReference type="Gene3D" id="2.40.440.10">
    <property type="entry name" value="L,D-transpeptidase catalytic domain-like"/>
    <property type="match status" value="1"/>
</dbReference>
<dbReference type="InterPro" id="IPR056203">
    <property type="entry name" value="Cds6_C"/>
</dbReference>
<feature type="transmembrane region" description="Helical" evidence="8">
    <location>
        <begin position="16"/>
        <end position="37"/>
    </location>
</feature>
<evidence type="ECO:0000256" key="6">
    <source>
        <dbReference type="ARBA" id="ARBA00023316"/>
    </source>
</evidence>
<dbReference type="InterPro" id="IPR038063">
    <property type="entry name" value="Transpep_catalytic_dom"/>
</dbReference>
<evidence type="ECO:0000313" key="11">
    <source>
        <dbReference type="Proteomes" id="UP000198771"/>
    </source>
</evidence>
<sequence length="420" mass="47758">MINHFPILSMVQAKYLIWRLVSALAFLVVVVLTPLSIKANLDDYSVGGYSLSITRAPESDLLIALENVQRERLDQAQTLLESLVQENPDFRLAQLVYADVLAARAGTIQGLGAGLIPETELAGLEDEARRRWLYHQRQPNGRLLPSSLVALGENEPYALVVDLELSRMYVVSNRGGIGPRVVDDYYISGGKGGPEKHREGDQRTPLGVYFTQNFIPGQRLPKYYGWGAFTLDYPNPLDRRLGKTGHGIWLHGNPTGMFSRPPLASDGCVTMHNKDLEALAPLLKNGNVPVVLSRSVSWTDPLKLREVQKEMLDLLETWRRDWESLNSEAYLAHYSPKFRSGNQDYSAWKRHKTRINAGKSEVRVRMGNINIFEYPENPEIMVATFNQDYWSDNFQSSSRKHQFWQQESDGRWRIIYEGSH</sequence>
<keyword evidence="3" id="KW-0808">Transferase</keyword>
<feature type="active site" description="Proton donor/acceptor" evidence="7">
    <location>
        <position position="251"/>
    </location>
</feature>
<dbReference type="CDD" id="cd16913">
    <property type="entry name" value="YkuD_like"/>
    <property type="match status" value="1"/>
</dbReference>
<dbReference type="GO" id="GO:0016740">
    <property type="term" value="F:transferase activity"/>
    <property type="evidence" value="ECO:0007669"/>
    <property type="project" value="UniProtKB-KW"/>
</dbReference>
<evidence type="ECO:0000259" key="9">
    <source>
        <dbReference type="PROSITE" id="PS52029"/>
    </source>
</evidence>
<name>A0A1G6DI07_9BACT</name>
<dbReference type="SUPFAM" id="SSF54427">
    <property type="entry name" value="NTF2-like"/>
    <property type="match status" value="1"/>
</dbReference>
<evidence type="ECO:0000256" key="5">
    <source>
        <dbReference type="ARBA" id="ARBA00022984"/>
    </source>
</evidence>
<dbReference type="PROSITE" id="PS52029">
    <property type="entry name" value="LD_TPASE"/>
    <property type="match status" value="1"/>
</dbReference>
<dbReference type="GO" id="GO:0008360">
    <property type="term" value="P:regulation of cell shape"/>
    <property type="evidence" value="ECO:0007669"/>
    <property type="project" value="UniProtKB-UniRule"/>
</dbReference>
<dbReference type="STRING" id="617002.SAMN05660653_02155"/>
<keyword evidence="4 7" id="KW-0133">Cell shape</keyword>
<gene>
    <name evidence="10" type="ORF">SAMN05660653_02155</name>
</gene>
<organism evidence="10 11">
    <name type="scientific">Desulfonatronum thiosulfatophilum</name>
    <dbReference type="NCBI Taxonomy" id="617002"/>
    <lineage>
        <taxon>Bacteria</taxon>
        <taxon>Pseudomonadati</taxon>
        <taxon>Thermodesulfobacteriota</taxon>
        <taxon>Desulfovibrionia</taxon>
        <taxon>Desulfovibrionales</taxon>
        <taxon>Desulfonatronaceae</taxon>
        <taxon>Desulfonatronum</taxon>
    </lineage>
</organism>
<keyword evidence="8" id="KW-0812">Transmembrane</keyword>
<dbReference type="OrthoDB" id="9809748at2"/>